<name>A0AC60PPT7_IXOPE</name>
<organism evidence="1 2">
    <name type="scientific">Ixodes persulcatus</name>
    <name type="common">Taiga tick</name>
    <dbReference type="NCBI Taxonomy" id="34615"/>
    <lineage>
        <taxon>Eukaryota</taxon>
        <taxon>Metazoa</taxon>
        <taxon>Ecdysozoa</taxon>
        <taxon>Arthropoda</taxon>
        <taxon>Chelicerata</taxon>
        <taxon>Arachnida</taxon>
        <taxon>Acari</taxon>
        <taxon>Parasitiformes</taxon>
        <taxon>Ixodida</taxon>
        <taxon>Ixodoidea</taxon>
        <taxon>Ixodidae</taxon>
        <taxon>Ixodinae</taxon>
        <taxon>Ixodes</taxon>
    </lineage>
</organism>
<evidence type="ECO:0000313" key="2">
    <source>
        <dbReference type="Proteomes" id="UP000805193"/>
    </source>
</evidence>
<dbReference type="EMBL" id="JABSTQ010010155">
    <property type="protein sequence ID" value="KAG0423037.1"/>
    <property type="molecule type" value="Genomic_DNA"/>
</dbReference>
<protein>
    <submittedName>
        <fullName evidence="1">Uncharacterized protein</fullName>
    </submittedName>
</protein>
<accession>A0AC60PPT7</accession>
<sequence length="119" mass="12996">SKLTRSDSTLLHRLRANCAYTSTTLHRISRSGTPNCARCNVPEDLNHTSHAFSSQLSSTHFRSPYQKTVLQCPLPLKKIASWFDPTHPEIGDQITPNPPPLLFSPSFPACASLAPAQGG</sequence>
<proteinExistence type="predicted"/>
<dbReference type="Proteomes" id="UP000805193">
    <property type="component" value="Unassembled WGS sequence"/>
</dbReference>
<evidence type="ECO:0000313" key="1">
    <source>
        <dbReference type="EMBL" id="KAG0423037.1"/>
    </source>
</evidence>
<keyword evidence="2" id="KW-1185">Reference proteome</keyword>
<feature type="non-terminal residue" evidence="1">
    <location>
        <position position="1"/>
    </location>
</feature>
<gene>
    <name evidence="1" type="ORF">HPB47_001185</name>
</gene>
<comment type="caution">
    <text evidence="1">The sequence shown here is derived from an EMBL/GenBank/DDBJ whole genome shotgun (WGS) entry which is preliminary data.</text>
</comment>
<reference evidence="1 2" key="1">
    <citation type="journal article" date="2020" name="Cell">
        <title>Large-Scale Comparative Analyses of Tick Genomes Elucidate Their Genetic Diversity and Vector Capacities.</title>
        <authorList>
            <consortium name="Tick Genome and Microbiome Consortium (TIGMIC)"/>
            <person name="Jia N."/>
            <person name="Wang J."/>
            <person name="Shi W."/>
            <person name="Du L."/>
            <person name="Sun Y."/>
            <person name="Zhan W."/>
            <person name="Jiang J.F."/>
            <person name="Wang Q."/>
            <person name="Zhang B."/>
            <person name="Ji P."/>
            <person name="Bell-Sakyi L."/>
            <person name="Cui X.M."/>
            <person name="Yuan T.T."/>
            <person name="Jiang B.G."/>
            <person name="Yang W.F."/>
            <person name="Lam T.T."/>
            <person name="Chang Q.C."/>
            <person name="Ding S.J."/>
            <person name="Wang X.J."/>
            <person name="Zhu J.G."/>
            <person name="Ruan X.D."/>
            <person name="Zhao L."/>
            <person name="Wei J.T."/>
            <person name="Ye R.Z."/>
            <person name="Que T.C."/>
            <person name="Du C.H."/>
            <person name="Zhou Y.H."/>
            <person name="Cheng J.X."/>
            <person name="Dai P.F."/>
            <person name="Guo W.B."/>
            <person name="Han X.H."/>
            <person name="Huang E.J."/>
            <person name="Li L.F."/>
            <person name="Wei W."/>
            <person name="Gao Y.C."/>
            <person name="Liu J.Z."/>
            <person name="Shao H.Z."/>
            <person name="Wang X."/>
            <person name="Wang C.C."/>
            <person name="Yang T.C."/>
            <person name="Huo Q.B."/>
            <person name="Li W."/>
            <person name="Chen H.Y."/>
            <person name="Chen S.E."/>
            <person name="Zhou L.G."/>
            <person name="Ni X.B."/>
            <person name="Tian J.H."/>
            <person name="Sheng Y."/>
            <person name="Liu T."/>
            <person name="Pan Y.S."/>
            <person name="Xia L.Y."/>
            <person name="Li J."/>
            <person name="Zhao F."/>
            <person name="Cao W.C."/>
        </authorList>
    </citation>
    <scope>NUCLEOTIDE SEQUENCE [LARGE SCALE GENOMIC DNA]</scope>
    <source>
        <strain evidence="1">Iper-2018</strain>
    </source>
</reference>